<dbReference type="PANTHER" id="PTHR21625:SF1">
    <property type="entry name" value="DYNEIN REGULATORY COMPLEX PROTEIN 1"/>
    <property type="match status" value="1"/>
</dbReference>
<protein>
    <recommendedName>
        <fullName evidence="9">Dynein regulatory complex protein 1</fullName>
    </recommendedName>
</protein>
<feature type="domain" description="Dynein regulatory complex protein 1 C-terminal" evidence="6">
    <location>
        <begin position="718"/>
        <end position="776"/>
    </location>
</feature>
<evidence type="ECO:0000256" key="2">
    <source>
        <dbReference type="ARBA" id="ARBA00023054"/>
    </source>
</evidence>
<keyword evidence="2 3" id="KW-0175">Coiled coil</keyword>
<dbReference type="AlphaFoldDB" id="A0A9N9SP09"/>
<feature type="domain" description="Dynein regulatory complex protein 1/2 N-terminal" evidence="5">
    <location>
        <begin position="95"/>
        <end position="192"/>
    </location>
</feature>
<keyword evidence="8" id="KW-1185">Reference proteome</keyword>
<evidence type="ECO:0000259" key="6">
    <source>
        <dbReference type="Pfam" id="PF14775"/>
    </source>
</evidence>
<evidence type="ECO:0000256" key="4">
    <source>
        <dbReference type="SAM" id="MobiDB-lite"/>
    </source>
</evidence>
<feature type="region of interest" description="Disordered" evidence="4">
    <location>
        <begin position="1"/>
        <end position="22"/>
    </location>
</feature>
<evidence type="ECO:0000313" key="8">
    <source>
        <dbReference type="Proteomes" id="UP001153709"/>
    </source>
</evidence>
<dbReference type="EMBL" id="OU898276">
    <property type="protein sequence ID" value="CAG9826523.1"/>
    <property type="molecule type" value="Genomic_DNA"/>
</dbReference>
<accession>A0A9N9SP09</accession>
<dbReference type="Pfam" id="PF14772">
    <property type="entry name" value="NYD-SP28"/>
    <property type="match status" value="1"/>
</dbReference>
<feature type="coiled-coil region" evidence="3">
    <location>
        <begin position="105"/>
        <end position="132"/>
    </location>
</feature>
<evidence type="ECO:0000313" key="7">
    <source>
        <dbReference type="EMBL" id="CAG9826523.1"/>
    </source>
</evidence>
<comment type="similarity">
    <text evidence="1">Belongs to the DRC1 family.</text>
</comment>
<dbReference type="Proteomes" id="UP001153709">
    <property type="component" value="Chromosome 1"/>
</dbReference>
<evidence type="ECO:0008006" key="9">
    <source>
        <dbReference type="Google" id="ProtNLM"/>
    </source>
</evidence>
<dbReference type="GO" id="GO:0070286">
    <property type="term" value="P:axonemal dynein complex assembly"/>
    <property type="evidence" value="ECO:0007669"/>
    <property type="project" value="InterPro"/>
</dbReference>
<dbReference type="InterPro" id="IPR039505">
    <property type="entry name" value="DRC1/2_N"/>
</dbReference>
<evidence type="ECO:0000256" key="1">
    <source>
        <dbReference type="ARBA" id="ARBA00009688"/>
    </source>
</evidence>
<dbReference type="GO" id="GO:0060285">
    <property type="term" value="P:cilium-dependent cell motility"/>
    <property type="evidence" value="ECO:0007669"/>
    <property type="project" value="TreeGrafter"/>
</dbReference>
<evidence type="ECO:0000259" key="5">
    <source>
        <dbReference type="Pfam" id="PF14772"/>
    </source>
</evidence>
<dbReference type="PANTHER" id="PTHR21625">
    <property type="entry name" value="NYD-SP28 PROTEIN"/>
    <property type="match status" value="1"/>
</dbReference>
<dbReference type="OrthoDB" id="10260459at2759"/>
<dbReference type="GO" id="GO:0005858">
    <property type="term" value="C:axonemal dynein complex"/>
    <property type="evidence" value="ECO:0007669"/>
    <property type="project" value="InterPro"/>
</dbReference>
<name>A0A9N9SP09_DIABA</name>
<sequence>MDDTDSVKCGEPRVDSDDPKERKFARRLRIKRRVELQKQENLSIADKTTHIAEKPLFDDEYQVLHKQKQKSDQYLERRSKVSEAGLSHRRHITFKRELDNRIESDTSKKQLIKELEEEARQAQNKFEEIAVKWSLVKKFKDPYNIQEIITAQKEKCDDVIRQKDAIIATLKNKIKGSEIEYSKEQLKQEEDVNDLTERIRKQIDLMRKAYKKQIKIIYRTVNSLKKKFVQAKNYKWADLHKNMCDVEAPQSEEQFRALEDFQEKMMSIRGDFEENFRTRKFELLGIIDAARQEMEHIKVATLYNSEKLDYNYQILARREDENILLKGQQKRRINKLQDVITDMRHKLSSYKETTNNNIKKTTEMISKIHQRILEIEARADYIAKVNEKNFNKLWEINKKDCQQVLKKIMDIDKVLHEQQMAKKWVQPEQIFLEYSSMSSFRRAQILLNEKPTDSETKTLDESLVDFNLAPTSFYKNLLKKILDVLSDKGGFLTESRLRSLITEYKVDQRHLVRLDHIFDALELNTSHRTLEVIPFFLPYCYCLFCAHLNTPEVSLAGFSRSMVSSLSVGYSFTKNQQYSSRLYNANIPPLEEAIKMTQESKSVIEEAVDELLPGVEFSDITTEDDISIDVGGGEESDSILKRRSVMVKKRLMMKDLKDRTLCQFHHPLVISRIYVIKALNEFIEFYHQKSNPIPTTGERLHKRRYTISRLLDDEEISEYWKRITCIYSEERFKVWDALLRGLKHYHEILKERKVMAKEVVELRKINEKLTKKLAKYQDHSVLLPPICSHSIRNK</sequence>
<reference evidence="7" key="1">
    <citation type="submission" date="2022-01" db="EMBL/GenBank/DDBJ databases">
        <authorList>
            <person name="King R."/>
        </authorList>
    </citation>
    <scope>NUCLEOTIDE SEQUENCE</scope>
</reference>
<gene>
    <name evidence="7" type="ORF">DIABBA_LOCUS630</name>
</gene>
<dbReference type="InterPro" id="IPR039750">
    <property type="entry name" value="DRC1/DRC2"/>
</dbReference>
<dbReference type="Pfam" id="PF14775">
    <property type="entry name" value="NYD-SP28_assoc"/>
    <property type="match status" value="1"/>
</dbReference>
<organism evidence="7 8">
    <name type="scientific">Diabrotica balteata</name>
    <name type="common">Banded cucumber beetle</name>
    <dbReference type="NCBI Taxonomy" id="107213"/>
    <lineage>
        <taxon>Eukaryota</taxon>
        <taxon>Metazoa</taxon>
        <taxon>Ecdysozoa</taxon>
        <taxon>Arthropoda</taxon>
        <taxon>Hexapoda</taxon>
        <taxon>Insecta</taxon>
        <taxon>Pterygota</taxon>
        <taxon>Neoptera</taxon>
        <taxon>Endopterygota</taxon>
        <taxon>Coleoptera</taxon>
        <taxon>Polyphaga</taxon>
        <taxon>Cucujiformia</taxon>
        <taxon>Chrysomeloidea</taxon>
        <taxon>Chrysomelidae</taxon>
        <taxon>Galerucinae</taxon>
        <taxon>Diabroticina</taxon>
        <taxon>Diabroticites</taxon>
        <taxon>Diabrotica</taxon>
    </lineage>
</organism>
<proteinExistence type="inferred from homology"/>
<evidence type="ECO:0000256" key="3">
    <source>
        <dbReference type="SAM" id="Coils"/>
    </source>
</evidence>
<dbReference type="InterPro" id="IPR029440">
    <property type="entry name" value="DRC1_C"/>
</dbReference>
<dbReference type="GO" id="GO:0003352">
    <property type="term" value="P:regulation of cilium movement"/>
    <property type="evidence" value="ECO:0007669"/>
    <property type="project" value="TreeGrafter"/>
</dbReference>